<comment type="caution">
    <text evidence="7">The sequence shown here is derived from an EMBL/GenBank/DDBJ whole genome shotgun (WGS) entry which is preliminary data.</text>
</comment>
<keyword evidence="5 6" id="KW-0472">Membrane</keyword>
<dbReference type="PANTHER" id="PTHR13019:SF25">
    <property type="entry name" value="GOLGI APPARATUS MEMBRANE PROTEIN TVP23 HOMOLOG"/>
    <property type="match status" value="1"/>
</dbReference>
<sequence length="210" mass="24192">MEESNDVTLNFGEEDEIDRRRRLKHPVAVFFHLFFRTASLLTYLFCSWFSNSEITSFIIIIVLLSMDFWTVKNITGRLLVGLRWWNYVDDEGKSQWVFESRKGSNQSKISADEARIFWLALIITELIWIVFFFTRMFSFSIVWCMIITVGILMNGANIFGYVRCKYGSQQKMTSVASSFFTTQFFKSMFSSAASTKGNESKPGGAKVGAL</sequence>
<evidence type="ECO:0000313" key="7">
    <source>
        <dbReference type="EMBL" id="KAK6170891.1"/>
    </source>
</evidence>
<keyword evidence="8" id="KW-1185">Reference proteome</keyword>
<dbReference type="InterPro" id="IPR008564">
    <property type="entry name" value="TVP23-like"/>
</dbReference>
<dbReference type="GO" id="GO:0016192">
    <property type="term" value="P:vesicle-mediated transport"/>
    <property type="evidence" value="ECO:0007669"/>
    <property type="project" value="TreeGrafter"/>
</dbReference>
<reference evidence="7 8" key="1">
    <citation type="submission" date="2024-01" db="EMBL/GenBank/DDBJ databases">
        <title>The genome of the rayed Mediterranean limpet Patella caerulea (Linnaeus, 1758).</title>
        <authorList>
            <person name="Anh-Thu Weber A."/>
            <person name="Halstead-Nussloch G."/>
        </authorList>
    </citation>
    <scope>NUCLEOTIDE SEQUENCE [LARGE SCALE GENOMIC DNA]</scope>
    <source>
        <strain evidence="7">AATW-2023a</strain>
        <tissue evidence="7">Whole specimen</tissue>
    </source>
</reference>
<evidence type="ECO:0000313" key="8">
    <source>
        <dbReference type="Proteomes" id="UP001347796"/>
    </source>
</evidence>
<keyword evidence="4 6" id="KW-1133">Transmembrane helix</keyword>
<dbReference type="Proteomes" id="UP001347796">
    <property type="component" value="Unassembled WGS sequence"/>
</dbReference>
<feature type="transmembrane region" description="Helical" evidence="6">
    <location>
        <begin position="27"/>
        <end position="50"/>
    </location>
</feature>
<evidence type="ECO:0000256" key="4">
    <source>
        <dbReference type="ARBA" id="ARBA00022989"/>
    </source>
</evidence>
<evidence type="ECO:0000256" key="1">
    <source>
        <dbReference type="ARBA" id="ARBA00004141"/>
    </source>
</evidence>
<organism evidence="7 8">
    <name type="scientific">Patella caerulea</name>
    <name type="common">Rayed Mediterranean limpet</name>
    <dbReference type="NCBI Taxonomy" id="87958"/>
    <lineage>
        <taxon>Eukaryota</taxon>
        <taxon>Metazoa</taxon>
        <taxon>Spiralia</taxon>
        <taxon>Lophotrochozoa</taxon>
        <taxon>Mollusca</taxon>
        <taxon>Gastropoda</taxon>
        <taxon>Patellogastropoda</taxon>
        <taxon>Patelloidea</taxon>
        <taxon>Patellidae</taxon>
        <taxon>Patella</taxon>
    </lineage>
</organism>
<evidence type="ECO:0000256" key="2">
    <source>
        <dbReference type="ARBA" id="ARBA00005467"/>
    </source>
</evidence>
<feature type="transmembrane region" description="Helical" evidence="6">
    <location>
        <begin position="56"/>
        <end position="75"/>
    </location>
</feature>
<gene>
    <name evidence="7" type="ORF">SNE40_019180</name>
</gene>
<comment type="subcellular location">
    <subcellularLocation>
        <location evidence="1 6">Membrane</location>
        <topology evidence="1 6">Multi-pass membrane protein</topology>
    </subcellularLocation>
</comment>
<evidence type="ECO:0000256" key="3">
    <source>
        <dbReference type="ARBA" id="ARBA00022692"/>
    </source>
</evidence>
<protein>
    <recommendedName>
        <fullName evidence="6">Golgi apparatus membrane protein TVP23 homolog</fullName>
    </recommendedName>
</protein>
<accession>A0AAN8PES7</accession>
<dbReference type="AlphaFoldDB" id="A0AAN8PES7"/>
<feature type="transmembrane region" description="Helical" evidence="6">
    <location>
        <begin position="140"/>
        <end position="162"/>
    </location>
</feature>
<proteinExistence type="inferred from homology"/>
<evidence type="ECO:0000256" key="5">
    <source>
        <dbReference type="ARBA" id="ARBA00023136"/>
    </source>
</evidence>
<dbReference type="EMBL" id="JAZGQO010000014">
    <property type="protein sequence ID" value="KAK6170891.1"/>
    <property type="molecule type" value="Genomic_DNA"/>
</dbReference>
<name>A0AAN8PES7_PATCE</name>
<evidence type="ECO:0000256" key="6">
    <source>
        <dbReference type="RuleBase" id="RU361206"/>
    </source>
</evidence>
<dbReference type="GO" id="GO:0009306">
    <property type="term" value="P:protein secretion"/>
    <property type="evidence" value="ECO:0007669"/>
    <property type="project" value="TreeGrafter"/>
</dbReference>
<keyword evidence="3 6" id="KW-0812">Transmembrane</keyword>
<feature type="transmembrane region" description="Helical" evidence="6">
    <location>
        <begin position="116"/>
        <end position="134"/>
    </location>
</feature>
<comment type="similarity">
    <text evidence="2 6">Belongs to the TVP23 family.</text>
</comment>
<dbReference type="Pfam" id="PF05832">
    <property type="entry name" value="DUF846"/>
    <property type="match status" value="1"/>
</dbReference>
<dbReference type="PANTHER" id="PTHR13019">
    <property type="entry name" value="GOLGI APPARATUS MEMBRANE PROTEIN TVP23"/>
    <property type="match status" value="1"/>
</dbReference>
<dbReference type="GO" id="GO:0000139">
    <property type="term" value="C:Golgi membrane"/>
    <property type="evidence" value="ECO:0007669"/>
    <property type="project" value="TreeGrafter"/>
</dbReference>